<feature type="compositionally biased region" description="Low complexity" evidence="1">
    <location>
        <begin position="109"/>
        <end position="124"/>
    </location>
</feature>
<dbReference type="OrthoDB" id="2680620at2"/>
<evidence type="ECO:0000313" key="3">
    <source>
        <dbReference type="EMBL" id="TVY10362.1"/>
    </source>
</evidence>
<evidence type="ECO:0000313" key="4">
    <source>
        <dbReference type="Proteomes" id="UP000317036"/>
    </source>
</evidence>
<evidence type="ECO:0000256" key="2">
    <source>
        <dbReference type="SAM" id="SignalP"/>
    </source>
</evidence>
<keyword evidence="4" id="KW-1185">Reference proteome</keyword>
<feature type="region of interest" description="Disordered" evidence="1">
    <location>
        <begin position="27"/>
        <end position="133"/>
    </location>
</feature>
<organism evidence="3 4">
    <name type="scientific">Paenibacillus cremeus</name>
    <dbReference type="NCBI Taxonomy" id="2163881"/>
    <lineage>
        <taxon>Bacteria</taxon>
        <taxon>Bacillati</taxon>
        <taxon>Bacillota</taxon>
        <taxon>Bacilli</taxon>
        <taxon>Bacillales</taxon>
        <taxon>Paenibacillaceae</taxon>
        <taxon>Paenibacillus</taxon>
    </lineage>
</organism>
<gene>
    <name evidence="3" type="ORF">FPZ49_08145</name>
</gene>
<keyword evidence="2" id="KW-0732">Signal</keyword>
<sequence>MRKSSCGAAMVTMGGVVLLTGCFSAPSPWVKSQAEAPVSTPAVTAATPAPKATEPPKSEAAVSASTTPSKEDAPAKPIPEELAQTAPAASSAPPVKEEAAPAPKPTPTPAAAESPAPQAPQQKPEPAPEVTVEQVTAKYRAELTQLKAYYSGQLQDLYGQAVAAQKSGQSNRDILTAFSQKVVALEEDSQAKVNEALFKMKEELTSHNLPLDSVDELRTSYYAELDKAKASFMDKAKIDFKL</sequence>
<dbReference type="RefSeq" id="WP_144845378.1">
    <property type="nucleotide sequence ID" value="NZ_VNJI01000008.1"/>
</dbReference>
<dbReference type="PROSITE" id="PS51257">
    <property type="entry name" value="PROKAR_LIPOPROTEIN"/>
    <property type="match status" value="1"/>
</dbReference>
<dbReference type="Proteomes" id="UP000317036">
    <property type="component" value="Unassembled WGS sequence"/>
</dbReference>
<evidence type="ECO:0008006" key="5">
    <source>
        <dbReference type="Google" id="ProtNLM"/>
    </source>
</evidence>
<reference evidence="3 4" key="1">
    <citation type="submission" date="2019-07" db="EMBL/GenBank/DDBJ databases">
        <authorList>
            <person name="Kim J."/>
        </authorList>
    </citation>
    <scope>NUCLEOTIDE SEQUENCE [LARGE SCALE GENOMIC DNA]</scope>
    <source>
        <strain evidence="3 4">JC52</strain>
    </source>
</reference>
<accession>A0A559KE02</accession>
<dbReference type="AlphaFoldDB" id="A0A559KE02"/>
<name>A0A559KE02_9BACL</name>
<evidence type="ECO:0000256" key="1">
    <source>
        <dbReference type="SAM" id="MobiDB-lite"/>
    </source>
</evidence>
<feature type="compositionally biased region" description="Low complexity" evidence="1">
    <location>
        <begin position="34"/>
        <end position="52"/>
    </location>
</feature>
<feature type="chain" id="PRO_5038449390" description="Lipoprotein" evidence="2">
    <location>
        <begin position="25"/>
        <end position="242"/>
    </location>
</feature>
<feature type="signal peptide" evidence="2">
    <location>
        <begin position="1"/>
        <end position="24"/>
    </location>
</feature>
<comment type="caution">
    <text evidence="3">The sequence shown here is derived from an EMBL/GenBank/DDBJ whole genome shotgun (WGS) entry which is preliminary data.</text>
</comment>
<proteinExistence type="predicted"/>
<feature type="compositionally biased region" description="Low complexity" evidence="1">
    <location>
        <begin position="83"/>
        <end position="94"/>
    </location>
</feature>
<protein>
    <recommendedName>
        <fullName evidence="5">Lipoprotein</fullName>
    </recommendedName>
</protein>
<dbReference type="EMBL" id="VNJI01000008">
    <property type="protein sequence ID" value="TVY10362.1"/>
    <property type="molecule type" value="Genomic_DNA"/>
</dbReference>